<protein>
    <submittedName>
        <fullName evidence="2">Uncharacterized protein</fullName>
    </submittedName>
</protein>
<feature type="compositionally biased region" description="Polar residues" evidence="1">
    <location>
        <begin position="34"/>
        <end position="44"/>
    </location>
</feature>
<feature type="region of interest" description="Disordered" evidence="1">
    <location>
        <begin position="25"/>
        <end position="50"/>
    </location>
</feature>
<dbReference type="EMBL" id="LR700649">
    <property type="protein sequence ID" value="VVM16142.1"/>
    <property type="molecule type" value="Genomic_DNA"/>
</dbReference>
<sequence length="84" mass="8990">MNSTSIESRHAQYNLSTLSALAQEAGGPGALQPQGLNLTSSPKSSFKAPTAEDFDKGSRLFIEEPAPTPLLAVFASLWTKLSRR</sequence>
<accession>A0A5E6MXE2</accession>
<gene>
    <name evidence="2" type="ORF">PS683_04471</name>
    <name evidence="3" type="ORF">PS683_05531</name>
    <name evidence="4" type="ORF">PS683_05534</name>
</gene>
<proteinExistence type="predicted"/>
<dbReference type="AlphaFoldDB" id="A0A5E6MXE2"/>
<dbReference type="EMBL" id="LR700664">
    <property type="protein sequence ID" value="VVM17177.1"/>
    <property type="molecule type" value="Genomic_DNA"/>
</dbReference>
<organism evidence="2">
    <name type="scientific">Pseudomonas fluorescens</name>
    <dbReference type="NCBI Taxonomy" id="294"/>
    <lineage>
        <taxon>Bacteria</taxon>
        <taxon>Pseudomonadati</taxon>
        <taxon>Pseudomonadota</taxon>
        <taxon>Gammaproteobacteria</taxon>
        <taxon>Pseudomonadales</taxon>
        <taxon>Pseudomonadaceae</taxon>
        <taxon>Pseudomonas</taxon>
    </lineage>
</organism>
<dbReference type="EMBL" id="LR700663">
    <property type="protein sequence ID" value="VVM17174.1"/>
    <property type="molecule type" value="Genomic_DNA"/>
</dbReference>
<name>A0A5E6MXE2_PSEFL</name>
<evidence type="ECO:0000256" key="1">
    <source>
        <dbReference type="SAM" id="MobiDB-lite"/>
    </source>
</evidence>
<evidence type="ECO:0000313" key="3">
    <source>
        <dbReference type="EMBL" id="VVM17174.1"/>
    </source>
</evidence>
<evidence type="ECO:0000313" key="2">
    <source>
        <dbReference type="EMBL" id="VVM16142.1"/>
    </source>
</evidence>
<evidence type="ECO:0000313" key="4">
    <source>
        <dbReference type="EMBL" id="VVM17177.1"/>
    </source>
</evidence>
<reference evidence="2" key="1">
    <citation type="submission" date="2019-09" db="EMBL/GenBank/DDBJ databases">
        <authorList>
            <person name="Chandra G."/>
            <person name="Truman W A."/>
        </authorList>
    </citation>
    <scope>NUCLEOTIDE SEQUENCE</scope>
    <source>
        <strain evidence="2">PS683</strain>
    </source>
</reference>